<dbReference type="Proteomes" id="UP001345013">
    <property type="component" value="Unassembled WGS sequence"/>
</dbReference>
<feature type="compositionally biased region" description="Basic residues" evidence="2">
    <location>
        <begin position="14"/>
        <end position="24"/>
    </location>
</feature>
<feature type="compositionally biased region" description="Low complexity" evidence="2">
    <location>
        <begin position="54"/>
        <end position="67"/>
    </location>
</feature>
<keyword evidence="4" id="KW-1185">Reference proteome</keyword>
<feature type="region of interest" description="Disordered" evidence="2">
    <location>
        <begin position="1"/>
        <end position="112"/>
    </location>
</feature>
<proteinExistence type="predicted"/>
<protein>
    <submittedName>
        <fullName evidence="3">Uncharacterized protein</fullName>
    </submittedName>
</protein>
<accession>A0ABR0K0P2</accession>
<evidence type="ECO:0000313" key="4">
    <source>
        <dbReference type="Proteomes" id="UP001345013"/>
    </source>
</evidence>
<evidence type="ECO:0000313" key="3">
    <source>
        <dbReference type="EMBL" id="KAK5080838.1"/>
    </source>
</evidence>
<sequence length="151" mass="16229">MPRSTRAPSLAPAAKKRTSKRSTKQLKVYEIPESPTSEIESTKWPQNGGEAQESIESSPSAASSISSYAGGRGRTRAASSTTLTDDNNATPTQSKPSQVARGTSVDVKTSSIPGFEAIEAVNGLYQRLKESQDEIGRLQLENQELAFDARK</sequence>
<evidence type="ECO:0000256" key="2">
    <source>
        <dbReference type="SAM" id="MobiDB-lite"/>
    </source>
</evidence>
<name>A0ABR0K0P2_9EURO</name>
<feature type="coiled-coil region" evidence="1">
    <location>
        <begin position="121"/>
        <end position="148"/>
    </location>
</feature>
<dbReference type="EMBL" id="JAVRRG010000143">
    <property type="protein sequence ID" value="KAK5080838.1"/>
    <property type="molecule type" value="Genomic_DNA"/>
</dbReference>
<feature type="compositionally biased region" description="Polar residues" evidence="2">
    <location>
        <begin position="77"/>
        <end position="112"/>
    </location>
</feature>
<reference evidence="3 4" key="1">
    <citation type="submission" date="2023-08" db="EMBL/GenBank/DDBJ databases">
        <title>Black Yeasts Isolated from many extreme environments.</title>
        <authorList>
            <person name="Coleine C."/>
            <person name="Stajich J.E."/>
            <person name="Selbmann L."/>
        </authorList>
    </citation>
    <scope>NUCLEOTIDE SEQUENCE [LARGE SCALE GENOMIC DNA]</scope>
    <source>
        <strain evidence="3 4">CCFEE 5885</strain>
    </source>
</reference>
<gene>
    <name evidence="3" type="ORF">LTR24_008355</name>
</gene>
<organism evidence="3 4">
    <name type="scientific">Lithohypha guttulata</name>
    <dbReference type="NCBI Taxonomy" id="1690604"/>
    <lineage>
        <taxon>Eukaryota</taxon>
        <taxon>Fungi</taxon>
        <taxon>Dikarya</taxon>
        <taxon>Ascomycota</taxon>
        <taxon>Pezizomycotina</taxon>
        <taxon>Eurotiomycetes</taxon>
        <taxon>Chaetothyriomycetidae</taxon>
        <taxon>Chaetothyriales</taxon>
        <taxon>Trichomeriaceae</taxon>
        <taxon>Lithohypha</taxon>
    </lineage>
</organism>
<comment type="caution">
    <text evidence="3">The sequence shown here is derived from an EMBL/GenBank/DDBJ whole genome shotgun (WGS) entry which is preliminary data.</text>
</comment>
<keyword evidence="1" id="KW-0175">Coiled coil</keyword>
<evidence type="ECO:0000256" key="1">
    <source>
        <dbReference type="SAM" id="Coils"/>
    </source>
</evidence>